<dbReference type="PANTHER" id="PTHR10151">
    <property type="entry name" value="ECTONUCLEOTIDE PYROPHOSPHATASE/PHOSPHODIESTERASE"/>
    <property type="match status" value="1"/>
</dbReference>
<dbReference type="Gene3D" id="3.40.720.10">
    <property type="entry name" value="Alkaline Phosphatase, subunit A"/>
    <property type="match status" value="1"/>
</dbReference>
<name>A0A5B8SP67_9GAMM</name>
<accession>A0A5B8SP67</accession>
<dbReference type="Pfam" id="PF01663">
    <property type="entry name" value="Phosphodiest"/>
    <property type="match status" value="1"/>
</dbReference>
<dbReference type="EMBL" id="CP042382">
    <property type="protein sequence ID" value="QEA38879.1"/>
    <property type="molecule type" value="Genomic_DNA"/>
</dbReference>
<dbReference type="KEGG" id="paur:FGL86_07190"/>
<dbReference type="InterPro" id="IPR002591">
    <property type="entry name" value="Phosphodiest/P_Trfase"/>
</dbReference>
<gene>
    <name evidence="1" type="ORF">FGL86_07190</name>
</gene>
<dbReference type="GO" id="GO:0016787">
    <property type="term" value="F:hydrolase activity"/>
    <property type="evidence" value="ECO:0007669"/>
    <property type="project" value="UniProtKB-ARBA"/>
</dbReference>
<dbReference type="AlphaFoldDB" id="A0A5B8SP67"/>
<organism evidence="1 2">
    <name type="scientific">Pistricoccus aurantiacus</name>
    <dbReference type="NCBI Taxonomy" id="1883414"/>
    <lineage>
        <taxon>Bacteria</taxon>
        <taxon>Pseudomonadati</taxon>
        <taxon>Pseudomonadota</taxon>
        <taxon>Gammaproteobacteria</taxon>
        <taxon>Oceanospirillales</taxon>
        <taxon>Halomonadaceae</taxon>
        <taxon>Pistricoccus</taxon>
    </lineage>
</organism>
<evidence type="ECO:0000313" key="2">
    <source>
        <dbReference type="Proteomes" id="UP000321272"/>
    </source>
</evidence>
<dbReference type="SUPFAM" id="SSF53649">
    <property type="entry name" value="Alkaline phosphatase-like"/>
    <property type="match status" value="1"/>
</dbReference>
<sequence length="479" mass="53450">MNKTLVILVAGLTPQLIGSRTPHLARFAREGSMRPLSTVMPAVASSVQSTLVTGLLPAEHGIVANGWYCRDAAEIRLWRQSSRLVKGEKIWEAGKAKNLDFTCANMFWGHNMYSSADWSATPCPQELADGRRISDHYTSPAELHDELDAAFGRFPLSKWWGPMASISSSRWIAKSTLYVMETRDPTLTMTYLPHLDYNLQRLGPDISHPRIQQDLQEVDALCGELIEAAKQQNRRIIVLSEYGTTPAADAIHINRALRQAGLLAVRVEKDVEQLDPGASGVFAVADHQIAHVYIKDKARIPEVKTLLESLEGMETVWDEKGKKAQGLDHANSGELVAIAKANRWFSYYYWLDDKRAPDYARTVDTHRKPGYDPVELFVDPAIKIPDLAAGWRLVKRKLGMRQLMDIISLKDTQLVKGTHGRLIDDPNGGPLVISSEADLLPQGPVDATDFKALTLAHLFGKETQVKKDVLRRHLNKRSA</sequence>
<dbReference type="RefSeq" id="WP_147183935.1">
    <property type="nucleotide sequence ID" value="NZ_CP042382.1"/>
</dbReference>
<dbReference type="CDD" id="cd16018">
    <property type="entry name" value="Enpp"/>
    <property type="match status" value="1"/>
</dbReference>
<evidence type="ECO:0000313" key="1">
    <source>
        <dbReference type="EMBL" id="QEA38879.1"/>
    </source>
</evidence>
<dbReference type="InterPro" id="IPR017850">
    <property type="entry name" value="Alkaline_phosphatase_core_sf"/>
</dbReference>
<reference evidence="1 2" key="1">
    <citation type="submission" date="2019-06" db="EMBL/GenBank/DDBJ databases">
        <title>Genome analyses of bacteria isolated from kimchi.</title>
        <authorList>
            <person name="Lee S."/>
            <person name="Ahn S."/>
            <person name="Roh S."/>
        </authorList>
    </citation>
    <scope>NUCLEOTIDE SEQUENCE [LARGE SCALE GENOMIC DNA]</scope>
    <source>
        <strain evidence="1 2">CBA4606</strain>
    </source>
</reference>
<keyword evidence="2" id="KW-1185">Reference proteome</keyword>
<proteinExistence type="predicted"/>
<dbReference type="OrthoDB" id="9771966at2"/>
<dbReference type="Proteomes" id="UP000321272">
    <property type="component" value="Chromosome"/>
</dbReference>
<protein>
    <submittedName>
        <fullName evidence="1">Alkaline phosphatase family protein</fullName>
    </submittedName>
</protein>
<dbReference type="PANTHER" id="PTHR10151:SF120">
    <property type="entry name" value="BIS(5'-ADENOSYL)-TRIPHOSPHATASE"/>
    <property type="match status" value="1"/>
</dbReference>